<protein>
    <submittedName>
        <fullName evidence="3">Inherit from opiNOG: protein Hydra magnipapillata</fullName>
    </submittedName>
</protein>
<evidence type="ECO:0000313" key="3">
    <source>
        <dbReference type="EMBL" id="CAB9504228.1"/>
    </source>
</evidence>
<sequence length="228" mass="26335">MVIEMVLQADRDDYMLGGPGCIVEMDEGKFGRRKDNRGRCVNADWVFGMVERGGERKLALAVVPDRKANTLLPLIMAFVRPGTTIHTDMHGGYNKIATLPGYNYTHKTLCHKYEFVAQDGTHTQTIKGNWRVLKKNVPESQREGSNLQEYLYECMWRRKHARHLWASFLEGMARLRYRPEDIDRLWEMREDMEESWTPEESSDDESLEDDSSATDSSLSEVSSSYMVI</sequence>
<dbReference type="SMART" id="SM01126">
    <property type="entry name" value="DDE_Tnp_IS1595"/>
    <property type="match status" value="1"/>
</dbReference>
<reference evidence="3" key="1">
    <citation type="submission" date="2020-06" db="EMBL/GenBank/DDBJ databases">
        <authorList>
            <consortium name="Plant Systems Biology data submission"/>
        </authorList>
    </citation>
    <scope>NUCLEOTIDE SEQUENCE</scope>
    <source>
        <strain evidence="3">D6</strain>
    </source>
</reference>
<feature type="compositionally biased region" description="Low complexity" evidence="1">
    <location>
        <begin position="213"/>
        <end position="228"/>
    </location>
</feature>
<organism evidence="3 4">
    <name type="scientific">Seminavis robusta</name>
    <dbReference type="NCBI Taxonomy" id="568900"/>
    <lineage>
        <taxon>Eukaryota</taxon>
        <taxon>Sar</taxon>
        <taxon>Stramenopiles</taxon>
        <taxon>Ochrophyta</taxon>
        <taxon>Bacillariophyta</taxon>
        <taxon>Bacillariophyceae</taxon>
        <taxon>Bacillariophycidae</taxon>
        <taxon>Naviculales</taxon>
        <taxon>Naviculaceae</taxon>
        <taxon>Seminavis</taxon>
    </lineage>
</organism>
<dbReference type="PANTHER" id="PTHR47163:SF2">
    <property type="entry name" value="SI:DKEY-17M8.2"/>
    <property type="match status" value="1"/>
</dbReference>
<dbReference type="OrthoDB" id="125216at2759"/>
<dbReference type="PANTHER" id="PTHR47163">
    <property type="entry name" value="DDE_TNP_IS1595 DOMAIN-CONTAINING PROTEIN"/>
    <property type="match status" value="1"/>
</dbReference>
<dbReference type="AlphaFoldDB" id="A0A9N8DJN6"/>
<evidence type="ECO:0000259" key="2">
    <source>
        <dbReference type="SMART" id="SM01126"/>
    </source>
</evidence>
<feature type="compositionally biased region" description="Acidic residues" evidence="1">
    <location>
        <begin position="193"/>
        <end position="212"/>
    </location>
</feature>
<dbReference type="InterPro" id="IPR053164">
    <property type="entry name" value="IS1016-like_transposase"/>
</dbReference>
<evidence type="ECO:0000313" key="4">
    <source>
        <dbReference type="Proteomes" id="UP001153069"/>
    </source>
</evidence>
<gene>
    <name evidence="3" type="ORF">SEMRO_190_G081760.1</name>
</gene>
<proteinExistence type="predicted"/>
<feature type="region of interest" description="Disordered" evidence="1">
    <location>
        <begin position="193"/>
        <end position="228"/>
    </location>
</feature>
<dbReference type="EMBL" id="CAICTM010000189">
    <property type="protein sequence ID" value="CAB9504228.1"/>
    <property type="molecule type" value="Genomic_DNA"/>
</dbReference>
<dbReference type="Proteomes" id="UP001153069">
    <property type="component" value="Unassembled WGS sequence"/>
</dbReference>
<dbReference type="Pfam" id="PF12762">
    <property type="entry name" value="DDE_Tnp_IS1595"/>
    <property type="match status" value="1"/>
</dbReference>
<keyword evidence="4" id="KW-1185">Reference proteome</keyword>
<name>A0A9N8DJN6_9STRA</name>
<evidence type="ECO:0000256" key="1">
    <source>
        <dbReference type="SAM" id="MobiDB-lite"/>
    </source>
</evidence>
<comment type="caution">
    <text evidence="3">The sequence shown here is derived from an EMBL/GenBank/DDBJ whole genome shotgun (WGS) entry which is preliminary data.</text>
</comment>
<feature type="domain" description="ISXO2-like transposase" evidence="2">
    <location>
        <begin position="15"/>
        <end position="159"/>
    </location>
</feature>
<dbReference type="InterPro" id="IPR024445">
    <property type="entry name" value="Tnp_ISXO2-like"/>
</dbReference>
<accession>A0A9N8DJN6</accession>